<comment type="caution">
    <text evidence="3">The sequence shown here is derived from an EMBL/GenBank/DDBJ whole genome shotgun (WGS) entry which is preliminary data.</text>
</comment>
<feature type="coiled-coil region" evidence="1">
    <location>
        <begin position="8"/>
        <end position="42"/>
    </location>
</feature>
<accession>A0A6A1W3I4</accession>
<keyword evidence="1" id="KW-0175">Coiled coil</keyword>
<evidence type="ECO:0000313" key="4">
    <source>
        <dbReference type="Proteomes" id="UP000516437"/>
    </source>
</evidence>
<evidence type="ECO:0008006" key="5">
    <source>
        <dbReference type="Google" id="ProtNLM"/>
    </source>
</evidence>
<feature type="region of interest" description="Disordered" evidence="2">
    <location>
        <begin position="96"/>
        <end position="125"/>
    </location>
</feature>
<reference evidence="3 4" key="1">
    <citation type="journal article" date="2019" name="Plant Biotechnol. J.">
        <title>The red bayberry genome and genetic basis of sex determination.</title>
        <authorList>
            <person name="Jia H.M."/>
            <person name="Jia H.J."/>
            <person name="Cai Q.L."/>
            <person name="Wang Y."/>
            <person name="Zhao H.B."/>
            <person name="Yang W.F."/>
            <person name="Wang G.Y."/>
            <person name="Li Y.H."/>
            <person name="Zhan D.L."/>
            <person name="Shen Y.T."/>
            <person name="Niu Q.F."/>
            <person name="Chang L."/>
            <person name="Qiu J."/>
            <person name="Zhao L."/>
            <person name="Xie H.B."/>
            <person name="Fu W.Y."/>
            <person name="Jin J."/>
            <person name="Li X.W."/>
            <person name="Jiao Y."/>
            <person name="Zhou C.C."/>
            <person name="Tu T."/>
            <person name="Chai C.Y."/>
            <person name="Gao J.L."/>
            <person name="Fan L.J."/>
            <person name="van de Weg E."/>
            <person name="Wang J.Y."/>
            <person name="Gao Z.S."/>
        </authorList>
    </citation>
    <scope>NUCLEOTIDE SEQUENCE [LARGE SCALE GENOMIC DNA]</scope>
    <source>
        <tissue evidence="3">Leaves</tissue>
    </source>
</reference>
<proteinExistence type="predicted"/>
<evidence type="ECO:0000256" key="2">
    <source>
        <dbReference type="SAM" id="MobiDB-lite"/>
    </source>
</evidence>
<name>A0A6A1W3I4_9ROSI</name>
<dbReference type="OrthoDB" id="1111569at2759"/>
<evidence type="ECO:0000256" key="1">
    <source>
        <dbReference type="SAM" id="Coils"/>
    </source>
</evidence>
<dbReference type="AlphaFoldDB" id="A0A6A1W3I4"/>
<evidence type="ECO:0000313" key="3">
    <source>
        <dbReference type="EMBL" id="KAB1219794.1"/>
    </source>
</evidence>
<dbReference type="Proteomes" id="UP000516437">
    <property type="component" value="Chromosome 3"/>
</dbReference>
<keyword evidence="4" id="KW-1185">Reference proteome</keyword>
<organism evidence="3 4">
    <name type="scientific">Morella rubra</name>
    <name type="common">Chinese bayberry</name>
    <dbReference type="NCBI Taxonomy" id="262757"/>
    <lineage>
        <taxon>Eukaryota</taxon>
        <taxon>Viridiplantae</taxon>
        <taxon>Streptophyta</taxon>
        <taxon>Embryophyta</taxon>
        <taxon>Tracheophyta</taxon>
        <taxon>Spermatophyta</taxon>
        <taxon>Magnoliopsida</taxon>
        <taxon>eudicotyledons</taxon>
        <taxon>Gunneridae</taxon>
        <taxon>Pentapetalae</taxon>
        <taxon>rosids</taxon>
        <taxon>fabids</taxon>
        <taxon>Fagales</taxon>
        <taxon>Myricaceae</taxon>
        <taxon>Morella</taxon>
    </lineage>
</organism>
<dbReference type="EMBL" id="RXIC02000021">
    <property type="protein sequence ID" value="KAB1219794.1"/>
    <property type="molecule type" value="Genomic_DNA"/>
</dbReference>
<sequence>MHEVQSEKGELMSKFEEVSARNVELEAEVKILKCALDKSNTQLQQFSSGTKKLDHILSLGLPSGNRKGLGYTESQGASTSKTTFVPASILGKIPEVNRPAPQVSKGKQLVSKFTDSRSQKKNARNYTPQKFVSTCHFCGKVGHIRPRCFKLHRQEKSLNQSSSNDSHENLAYQV</sequence>
<protein>
    <recommendedName>
        <fullName evidence="5">CCHC-type domain-containing protein</fullName>
    </recommendedName>
</protein>
<gene>
    <name evidence="3" type="ORF">CJ030_MR3G005803</name>
</gene>